<evidence type="ECO:0000313" key="1">
    <source>
        <dbReference type="EMBL" id="SPZ05248.1"/>
    </source>
</evidence>
<proteinExistence type="predicted"/>
<dbReference type="EMBL" id="UAUF01000010">
    <property type="protein sequence ID" value="SPZ05248.1"/>
    <property type="molecule type" value="Genomic_DNA"/>
</dbReference>
<name>A0A2X2CCJ3_PSELU</name>
<dbReference type="RefSeq" id="WP_112297703.1">
    <property type="nucleotide sequence ID" value="NZ_UAUF01000010.1"/>
</dbReference>
<sequence>MRKSSESVHDRASTRAKQIRLADTNFKIAAKEVLSIGGDPINVVRLNDHTKEDNEYWLSFYDPLTSCKGMGEFITVFCGSSMDDLDSSKGLFLGVKKERGQAYELSKATVEEIKQWLSGFQPPSQEATAKYPTAEWVFEF</sequence>
<organism evidence="1 2">
    <name type="scientific">Pseudomonas luteola</name>
    <dbReference type="NCBI Taxonomy" id="47886"/>
    <lineage>
        <taxon>Bacteria</taxon>
        <taxon>Pseudomonadati</taxon>
        <taxon>Pseudomonadota</taxon>
        <taxon>Gammaproteobacteria</taxon>
        <taxon>Pseudomonadales</taxon>
        <taxon>Pseudomonadaceae</taxon>
        <taxon>Pseudomonas</taxon>
    </lineage>
</organism>
<dbReference type="Proteomes" id="UP000250443">
    <property type="component" value="Unassembled WGS sequence"/>
</dbReference>
<reference evidence="1 2" key="1">
    <citation type="submission" date="2018-06" db="EMBL/GenBank/DDBJ databases">
        <authorList>
            <consortium name="Pathogen Informatics"/>
            <person name="Doyle S."/>
        </authorList>
    </citation>
    <scope>NUCLEOTIDE SEQUENCE [LARGE SCALE GENOMIC DNA]</scope>
    <source>
        <strain evidence="1 2">NCTC11842</strain>
    </source>
</reference>
<protein>
    <submittedName>
        <fullName evidence="1">Uncharacterized protein</fullName>
    </submittedName>
</protein>
<dbReference type="AlphaFoldDB" id="A0A2X2CCJ3"/>
<evidence type="ECO:0000313" key="2">
    <source>
        <dbReference type="Proteomes" id="UP000250443"/>
    </source>
</evidence>
<gene>
    <name evidence="1" type="ORF">NCTC11842_01669</name>
</gene>
<accession>A0A2X2CCJ3</accession>